<feature type="domain" description="Alcohol dehydrogenase iron-type/glycerol dehydrogenase GldA" evidence="2">
    <location>
        <begin position="31"/>
        <end position="205"/>
    </location>
</feature>
<organism evidence="4 5">
    <name type="scientific">Aspergillus phoenicis ATCC 13157</name>
    <dbReference type="NCBI Taxonomy" id="1353007"/>
    <lineage>
        <taxon>Eukaryota</taxon>
        <taxon>Fungi</taxon>
        <taxon>Dikarya</taxon>
        <taxon>Ascomycota</taxon>
        <taxon>Pezizomycotina</taxon>
        <taxon>Eurotiomycetes</taxon>
        <taxon>Eurotiomycetidae</taxon>
        <taxon>Eurotiales</taxon>
        <taxon>Aspergillaceae</taxon>
        <taxon>Aspergillus</taxon>
    </lineage>
</organism>
<dbReference type="SUPFAM" id="SSF56796">
    <property type="entry name" value="Dehydroquinate synthase-like"/>
    <property type="match status" value="1"/>
</dbReference>
<dbReference type="Gene3D" id="1.20.1090.10">
    <property type="entry name" value="Dehydroquinate synthase-like - alpha domain"/>
    <property type="match status" value="1"/>
</dbReference>
<dbReference type="InterPro" id="IPR056798">
    <property type="entry name" value="ADH_Fe_C"/>
</dbReference>
<dbReference type="AlphaFoldDB" id="A0A370PV53"/>
<keyword evidence="1" id="KW-0560">Oxidoreductase</keyword>
<gene>
    <name evidence="4" type="ORF">M752DRAFT_289593</name>
</gene>
<protein>
    <submittedName>
        <fullName evidence="4">Fe-containing alcohol dehydrogenase</fullName>
    </submittedName>
</protein>
<dbReference type="EMBL" id="KZ851846">
    <property type="protein sequence ID" value="RDK46066.1"/>
    <property type="molecule type" value="Genomic_DNA"/>
</dbReference>
<dbReference type="Pfam" id="PF00465">
    <property type="entry name" value="Fe-ADH"/>
    <property type="match status" value="1"/>
</dbReference>
<evidence type="ECO:0000256" key="1">
    <source>
        <dbReference type="ARBA" id="ARBA00023002"/>
    </source>
</evidence>
<dbReference type="PANTHER" id="PTHR11496:SF107">
    <property type="entry name" value="ALCOHOL DEHYDROGENASE, PUTATIVE (AFU_ORTHOLOGUE AFUA_1G06800)-RELATED"/>
    <property type="match status" value="1"/>
</dbReference>
<evidence type="ECO:0000259" key="3">
    <source>
        <dbReference type="Pfam" id="PF25137"/>
    </source>
</evidence>
<dbReference type="InterPro" id="IPR001670">
    <property type="entry name" value="ADH_Fe/GldA"/>
</dbReference>
<dbReference type="Gene3D" id="3.40.50.1970">
    <property type="match status" value="1"/>
</dbReference>
<name>A0A370PV53_ASPPH</name>
<dbReference type="GO" id="GO:0004022">
    <property type="term" value="F:alcohol dehydrogenase (NAD+) activity"/>
    <property type="evidence" value="ECO:0007669"/>
    <property type="project" value="TreeGrafter"/>
</dbReference>
<sequence>MSNMGSSTESIIPYLPGSVLPIVSHGLPFEEACVRHLKPTLGCSKVFVLASASLSRQTDALMRLEEALGNMVVGKRQGMKPHVLLSEVLELAVQVKDSGAECLVTLGGGTLVDAAKIVVFTLKRGITNTEALLSKMHESLQFKYIPPPWEPDHNSTPLKIVCIPTTLSGGEFNLPISGGVDPITLHKQLLYDPTAPGPSLIIWDPYLTMTTPLHTWISTGIRAVDHCVESYAGGSRVNAEAQDCAVRAIRLLLPALLQTANAPGDYATRLAALEGSMLAVKGSFFYDGPAGASHGIGHQLGPLGVSHGDTSAILLPAVARFNKPAVQAQQEALLKAAFWSESTINRLLSEEGLEEGTADLSQVLDTIIRALGLPRNLEDVGIGRDKFLQIAESSVKDRCCRRNPIPLTDPASVMNILESVGMV</sequence>
<dbReference type="Pfam" id="PF25137">
    <property type="entry name" value="ADH_Fe_C"/>
    <property type="match status" value="1"/>
</dbReference>
<keyword evidence="5" id="KW-1185">Reference proteome</keyword>
<dbReference type="GO" id="GO:0046872">
    <property type="term" value="F:metal ion binding"/>
    <property type="evidence" value="ECO:0007669"/>
    <property type="project" value="InterPro"/>
</dbReference>
<proteinExistence type="predicted"/>
<dbReference type="PANTHER" id="PTHR11496">
    <property type="entry name" value="ALCOHOL DEHYDROGENASE"/>
    <property type="match status" value="1"/>
</dbReference>
<dbReference type="GO" id="GO:0005739">
    <property type="term" value="C:mitochondrion"/>
    <property type="evidence" value="ECO:0007669"/>
    <property type="project" value="TreeGrafter"/>
</dbReference>
<dbReference type="CDD" id="cd08192">
    <property type="entry name" value="MAR-like"/>
    <property type="match status" value="1"/>
</dbReference>
<evidence type="ECO:0000259" key="2">
    <source>
        <dbReference type="Pfam" id="PF00465"/>
    </source>
</evidence>
<reference evidence="4 5" key="1">
    <citation type="submission" date="2018-07" db="EMBL/GenBank/DDBJ databases">
        <title>Section-level genome sequencing of Aspergillus section Nigri to investigate inter- and intra-species variation.</title>
        <authorList>
            <consortium name="DOE Joint Genome Institute"/>
            <person name="Vesth T.C."/>
            <person name="Nybo J.L."/>
            <person name="Theobald S."/>
            <person name="Frisvad J.C."/>
            <person name="Larsen T.O."/>
            <person name="Nielsen K.F."/>
            <person name="Hoof J.B."/>
            <person name="Brandl J."/>
            <person name="Salamov A."/>
            <person name="Riley R."/>
            <person name="Gladden J.M."/>
            <person name="Phatale P."/>
            <person name="Nielsen M.T."/>
            <person name="Lyhne E.K."/>
            <person name="Kogle M.E."/>
            <person name="Strasser K."/>
            <person name="McDonnell E."/>
            <person name="Barry K."/>
            <person name="Clum A."/>
            <person name="Chen C."/>
            <person name="Nolan M."/>
            <person name="Sandor L."/>
            <person name="Kuo A."/>
            <person name="Lipzen A."/>
            <person name="Hainaut M."/>
            <person name="Drula E."/>
            <person name="Tsang A."/>
            <person name="Magnuson J.K."/>
            <person name="Henrissat B."/>
            <person name="Wiebenga A."/>
            <person name="Simmons B.A."/>
            <person name="Makela M.R."/>
            <person name="De vries R.P."/>
            <person name="Grigoriev I.V."/>
            <person name="Mortensen U.H."/>
            <person name="Baker S.E."/>
            <person name="Andersen M.R."/>
        </authorList>
    </citation>
    <scope>NUCLEOTIDE SEQUENCE [LARGE SCALE GENOMIC DNA]</scope>
    <source>
        <strain evidence="4 5">ATCC 13157</strain>
    </source>
</reference>
<accession>A0A370PV53</accession>
<evidence type="ECO:0000313" key="4">
    <source>
        <dbReference type="EMBL" id="RDK46066.1"/>
    </source>
</evidence>
<dbReference type="Proteomes" id="UP000254937">
    <property type="component" value="Unassembled WGS sequence"/>
</dbReference>
<feature type="domain" description="Fe-containing alcohol dehydrogenase-like C-terminal" evidence="3">
    <location>
        <begin position="217"/>
        <end position="419"/>
    </location>
</feature>
<evidence type="ECO:0000313" key="5">
    <source>
        <dbReference type="Proteomes" id="UP000254937"/>
    </source>
</evidence>
<dbReference type="InterPro" id="IPR039697">
    <property type="entry name" value="Alcohol_dehydrogenase_Fe"/>
</dbReference>